<accession>A0AAV5UKP2</accession>
<protein>
    <submittedName>
        <fullName evidence="1">Uncharacterized protein</fullName>
    </submittedName>
</protein>
<gene>
    <name evidence="1" type="ORF">PENTCL1PPCAC_29037</name>
</gene>
<dbReference type="EMBL" id="BTSX01000006">
    <property type="protein sequence ID" value="GMT06863.1"/>
    <property type="molecule type" value="Genomic_DNA"/>
</dbReference>
<comment type="caution">
    <text evidence="1">The sequence shown here is derived from an EMBL/GenBank/DDBJ whole genome shotgun (WGS) entry which is preliminary data.</text>
</comment>
<feature type="non-terminal residue" evidence="1">
    <location>
        <position position="60"/>
    </location>
</feature>
<evidence type="ECO:0000313" key="1">
    <source>
        <dbReference type="EMBL" id="GMT06863.1"/>
    </source>
</evidence>
<proteinExistence type="predicted"/>
<dbReference type="AlphaFoldDB" id="A0AAV5UKP2"/>
<evidence type="ECO:0000313" key="2">
    <source>
        <dbReference type="Proteomes" id="UP001432027"/>
    </source>
</evidence>
<sequence length="60" mass="6612">IGRPLCVQSQSASTANIDSRHGGSSCERIYIRRPLDGCLSDEDIVGHRVDSAVRSRRTAW</sequence>
<organism evidence="1 2">
    <name type="scientific">Pristionchus entomophagus</name>
    <dbReference type="NCBI Taxonomy" id="358040"/>
    <lineage>
        <taxon>Eukaryota</taxon>
        <taxon>Metazoa</taxon>
        <taxon>Ecdysozoa</taxon>
        <taxon>Nematoda</taxon>
        <taxon>Chromadorea</taxon>
        <taxon>Rhabditida</taxon>
        <taxon>Rhabditina</taxon>
        <taxon>Diplogasteromorpha</taxon>
        <taxon>Diplogasteroidea</taxon>
        <taxon>Neodiplogasteridae</taxon>
        <taxon>Pristionchus</taxon>
    </lineage>
</organism>
<reference evidence="1" key="1">
    <citation type="submission" date="2023-10" db="EMBL/GenBank/DDBJ databases">
        <title>Genome assembly of Pristionchus species.</title>
        <authorList>
            <person name="Yoshida K."/>
            <person name="Sommer R.J."/>
        </authorList>
    </citation>
    <scope>NUCLEOTIDE SEQUENCE</scope>
    <source>
        <strain evidence="1">RS0144</strain>
    </source>
</reference>
<feature type="non-terminal residue" evidence="1">
    <location>
        <position position="1"/>
    </location>
</feature>
<keyword evidence="2" id="KW-1185">Reference proteome</keyword>
<name>A0AAV5UKP2_9BILA</name>
<dbReference type="Proteomes" id="UP001432027">
    <property type="component" value="Unassembled WGS sequence"/>
</dbReference>